<evidence type="ECO:0000259" key="4">
    <source>
        <dbReference type="Pfam" id="PF05378"/>
    </source>
</evidence>
<dbReference type="InterPro" id="IPR048350">
    <property type="entry name" value="S-Me-THD-like_C"/>
</dbReference>
<organism evidence="7 8">
    <name type="scientific">Trichoderma breve</name>
    <dbReference type="NCBI Taxonomy" id="2034170"/>
    <lineage>
        <taxon>Eukaryota</taxon>
        <taxon>Fungi</taxon>
        <taxon>Dikarya</taxon>
        <taxon>Ascomycota</taxon>
        <taxon>Pezizomycotina</taxon>
        <taxon>Sordariomycetes</taxon>
        <taxon>Hypocreomycetidae</taxon>
        <taxon>Hypocreales</taxon>
        <taxon>Hypocreaceae</taxon>
        <taxon>Trichoderma</taxon>
    </lineage>
</organism>
<dbReference type="Gene3D" id="3.40.1610.10">
    <property type="entry name" value="CV3147-like domain"/>
    <property type="match status" value="1"/>
</dbReference>
<dbReference type="Pfam" id="PF06032">
    <property type="entry name" value="S-Me-THD_N"/>
    <property type="match status" value="1"/>
</dbReference>
<evidence type="ECO:0000256" key="1">
    <source>
        <dbReference type="ARBA" id="ARBA00023002"/>
    </source>
</evidence>
<dbReference type="InterPro" id="IPR043129">
    <property type="entry name" value="ATPase_NBD"/>
</dbReference>
<evidence type="ECO:0000259" key="2">
    <source>
        <dbReference type="Pfam" id="PF00248"/>
    </source>
</evidence>
<dbReference type="InterPro" id="IPR020471">
    <property type="entry name" value="AKR"/>
</dbReference>
<name>A0A9W9E4F1_9HYPO</name>
<dbReference type="Gene3D" id="2.40.390.10">
    <property type="entry name" value="CV3147-like"/>
    <property type="match status" value="1"/>
</dbReference>
<gene>
    <name evidence="7" type="ORF">T069G_11295</name>
</gene>
<dbReference type="EMBL" id="JAOPEN010000008">
    <property type="protein sequence ID" value="KAJ4854316.1"/>
    <property type="molecule type" value="Genomic_DNA"/>
</dbReference>
<dbReference type="GeneID" id="80873188"/>
<dbReference type="Pfam" id="PF00248">
    <property type="entry name" value="Aldo_ket_red"/>
    <property type="match status" value="1"/>
</dbReference>
<dbReference type="Pfam" id="PF05378">
    <property type="entry name" value="Hydant_A_N"/>
    <property type="match status" value="1"/>
</dbReference>
<dbReference type="GO" id="GO:0016491">
    <property type="term" value="F:oxidoreductase activity"/>
    <property type="evidence" value="ECO:0007669"/>
    <property type="project" value="UniProtKB-KW"/>
</dbReference>
<keyword evidence="1" id="KW-0560">Oxidoreductase</keyword>
<dbReference type="SUPFAM" id="SSF160991">
    <property type="entry name" value="CV3147-like"/>
    <property type="match status" value="1"/>
</dbReference>
<dbReference type="FunFam" id="2.40.390.10:FF:000002">
    <property type="entry name" value="ACR027Cp"/>
    <property type="match status" value="1"/>
</dbReference>
<dbReference type="FunFam" id="3.40.1610.10:FF:000001">
    <property type="entry name" value="Hydantoinase, putative"/>
    <property type="match status" value="1"/>
</dbReference>
<dbReference type="InterPro" id="IPR002821">
    <property type="entry name" value="Hydantoinase_A"/>
</dbReference>
<dbReference type="InterPro" id="IPR010318">
    <property type="entry name" value="S-Me-THD_N"/>
</dbReference>
<dbReference type="Pfam" id="PF01968">
    <property type="entry name" value="Hydantoinase_A"/>
    <property type="match status" value="1"/>
</dbReference>
<dbReference type="InterPro" id="IPR023210">
    <property type="entry name" value="NADP_OxRdtase_dom"/>
</dbReference>
<dbReference type="PRINTS" id="PR00069">
    <property type="entry name" value="ALDKETRDTASE"/>
</dbReference>
<keyword evidence="8" id="KW-1185">Reference proteome</keyword>
<dbReference type="PANTHER" id="PTHR11365">
    <property type="entry name" value="5-OXOPROLINASE RELATED"/>
    <property type="match status" value="1"/>
</dbReference>
<feature type="domain" description="NADP-dependent oxidoreductase" evidence="2">
    <location>
        <begin position="1112"/>
        <end position="1237"/>
    </location>
</feature>
<dbReference type="Proteomes" id="UP001140511">
    <property type="component" value="Unassembled WGS sequence"/>
</dbReference>
<evidence type="ECO:0000259" key="3">
    <source>
        <dbReference type="Pfam" id="PF01968"/>
    </source>
</evidence>
<dbReference type="GO" id="GO:0016787">
    <property type="term" value="F:hydrolase activity"/>
    <property type="evidence" value="ECO:0007669"/>
    <property type="project" value="InterPro"/>
</dbReference>
<feature type="domain" description="Hydantoinase/oxoprolinase N-terminal" evidence="4">
    <location>
        <begin position="11"/>
        <end position="191"/>
    </location>
</feature>
<evidence type="ECO:0000313" key="7">
    <source>
        <dbReference type="EMBL" id="KAJ4854316.1"/>
    </source>
</evidence>
<dbReference type="InterPro" id="IPR027479">
    <property type="entry name" value="S-Me-THD_N_sf"/>
</dbReference>
<dbReference type="Pfam" id="PF20906">
    <property type="entry name" value="S-Me-THD_C"/>
    <property type="match status" value="1"/>
</dbReference>
<feature type="domain" description="S-Me-THD-like C-terminal" evidence="6">
    <location>
        <begin position="763"/>
        <end position="968"/>
    </location>
</feature>
<dbReference type="InterPro" id="IPR024071">
    <property type="entry name" value="S-Me-THD_C_sf"/>
</dbReference>
<protein>
    <submittedName>
        <fullName evidence="7">Hydantoinase/oxoprolinase domain-containing protein</fullName>
    </submittedName>
</protein>
<dbReference type="RefSeq" id="XP_056023374.1">
    <property type="nucleotide sequence ID" value="XM_056178500.1"/>
</dbReference>
<dbReference type="Gene3D" id="3.20.20.100">
    <property type="entry name" value="NADP-dependent oxidoreductase domain"/>
    <property type="match status" value="1"/>
</dbReference>
<dbReference type="InterPro" id="IPR036812">
    <property type="entry name" value="NAD(P)_OxRdtase_dom_sf"/>
</dbReference>
<accession>A0A9W9E4F1</accession>
<dbReference type="PANTHER" id="PTHR11365:SF10">
    <property type="entry name" value="HYDANTOINASE_OXOPROLINASE"/>
    <property type="match status" value="1"/>
</dbReference>
<comment type="caution">
    <text evidence="7">The sequence shown here is derived from an EMBL/GenBank/DDBJ whole genome shotgun (WGS) entry which is preliminary data.</text>
</comment>
<proteinExistence type="predicted"/>
<sequence length="1264" mass="135629">MGSLPSTKHLRVGVDVGGTNTDGVVIDPSRVSEPDKGILAWHKAATTTNPSDGINDAITTMFAVANISPGDVASVTIGTTHFINAVIERDANRLSKVAIIRLSGPFGKHAPPCVDWPNDMRELILGYYALAKGGLEVDGSLISDIDEAEIRSCCKEIKGRGIKSIVVNGVFSPIDTVERQEERAAKIIRDEIPGCDVLCSNEVANLGFLERENAAVLNASILSFARKTIRSFREPVKKLGLECPVFITQNDGTLLSGEMAARLPIRTFSSGPTNSMRGAAFLVGEELNEAIMVVDIGGTTSDVGLLLANGFPRQQTAYSELAGVRMNFSCPDVKSIALGGGSIVRKGDSMTIGPDSVGYKLTKEAVVFGGRVLTTTDCTVLSDLTMTVGNRDLINGVLTDEEMVRFKSIVKHKLEKVIDMMKTSPGDIPVLLVGGGAIIAPDVLEGASKVIKPKFAEVANAIGAATARVSAVIDTVKSTESKTTAQLLEEISAEVVDKAVAAGALPNSVTIAEIETIPLQYIANRSRFIVRAAGDFDYSRTDLATIPATSKGDEEVEMSVYEQTAKAKVEKVTSGFQSEADLLAYRPDVRERVWFINETDLGWISTGCYILGTGGGGSPYPDMIRLRELLRAGAVVRVVNPYDLADDTSVGCGGGMGSPTVGIEKLPGDEMMEAQTELYKICEKGPTHIIALEIGGGNGLQGMILGASLNMDIPCIDGDWMGRAYPEKNQTTPVVFNERCPIWSPIAMSDGNGNVVLIPKATSDLQVERVLRAGLSQMGSQTGCADSPVTGAETKRWVVQHTISLAWRIGRAVSRARLTNRVDNVAETIIHECGGPQAAKVIWKGKIIGVERTLRMGHVYGECIIEGADIGYIKIPFKNENIAAVKMASIKDVLRTEKQEDVLAIVPDLISVIDAQSGEAIGTPEYKYGLLVIVLGIAASDKWTGTQRGIDIGGPKGLGMPHLEYEPLGRFVAPSRGYEDYGTAQHEHGPECPLYESMVPLLKHEVSLVYIFLAEHVIANVSSFYCESDLAGGKAVVVLLLFAPSRLTLLAATSNSRVSFDQPLMNTLGTLVPSFILPLASALNWTYFLPLVTRTMQIPTLPLKDGHAIPKLGFGTGTAWYKDSPEDPLSPQLVELLEAALLQGYVHIDTADSYGTEREVGLAIQKSGISREKLFITTKVQDGWENVPAALDASLEKLGLEYVDLYLLHNPYIIGSNEGIQAAWKGLEIVKAQGKANLLAFPTSKGIISKPFSRHALSNRPLIS</sequence>
<dbReference type="AlphaFoldDB" id="A0A9W9E4F1"/>
<dbReference type="SUPFAM" id="SSF53067">
    <property type="entry name" value="Actin-like ATPase domain"/>
    <property type="match status" value="2"/>
</dbReference>
<feature type="domain" description="Hydantoinase A/oxoprolinase" evidence="3">
    <location>
        <begin position="211"/>
        <end position="425"/>
    </location>
</feature>
<dbReference type="InterPro" id="IPR008040">
    <property type="entry name" value="Hydant_A_N"/>
</dbReference>
<dbReference type="Gene3D" id="3.30.420.40">
    <property type="match status" value="1"/>
</dbReference>
<dbReference type="InterPro" id="IPR045079">
    <property type="entry name" value="Oxoprolinase-like"/>
</dbReference>
<evidence type="ECO:0000259" key="6">
    <source>
        <dbReference type="Pfam" id="PF20906"/>
    </source>
</evidence>
<evidence type="ECO:0000313" key="8">
    <source>
        <dbReference type="Proteomes" id="UP001140511"/>
    </source>
</evidence>
<dbReference type="SUPFAM" id="SSF51430">
    <property type="entry name" value="NAD(P)-linked oxidoreductase"/>
    <property type="match status" value="1"/>
</dbReference>
<evidence type="ECO:0000259" key="5">
    <source>
        <dbReference type="Pfam" id="PF06032"/>
    </source>
</evidence>
<feature type="domain" description="S-Me-THD N-terminal" evidence="5">
    <location>
        <begin position="599"/>
        <end position="759"/>
    </location>
</feature>
<reference evidence="7" key="1">
    <citation type="submission" date="2022-09" db="EMBL/GenBank/DDBJ databases">
        <title>Chromosome-level assembly of Trichoderma breve T069, a fungus used in development of biopesticide product.</title>
        <authorList>
            <person name="Lin R."/>
            <person name="Liu T."/>
        </authorList>
    </citation>
    <scope>NUCLEOTIDE SEQUENCE</scope>
    <source>
        <strain evidence="7">T069</strain>
    </source>
</reference>